<dbReference type="PANTHER" id="PTHR38459">
    <property type="entry name" value="PROPHAGE BACTOPRENOL-LINKED GLUCOSE TRANSLOCASE HOMOLOG"/>
    <property type="match status" value="1"/>
</dbReference>
<evidence type="ECO:0000313" key="8">
    <source>
        <dbReference type="EMBL" id="AFM43253.1"/>
    </source>
</evidence>
<feature type="transmembrane region" description="Helical" evidence="6">
    <location>
        <begin position="12"/>
        <end position="33"/>
    </location>
</feature>
<evidence type="ECO:0000313" key="9">
    <source>
        <dbReference type="Proteomes" id="UP000002892"/>
    </source>
</evidence>
<evidence type="ECO:0000256" key="1">
    <source>
        <dbReference type="ARBA" id="ARBA00004141"/>
    </source>
</evidence>
<sequence>MKLNRESFMQIVKYGVVGIIGASIHFGSVVLLVEVFRQNPVISSAFGFSIVVCISYILNKRWTFRIKNEGNSYRFFKYIVVSCLGFGINISIMYYSVQIAKWSYIIGQIIVTVAIPVSNFLLNKFWTFSDR</sequence>
<keyword evidence="9" id="KW-1185">Reference proteome</keyword>
<dbReference type="PANTHER" id="PTHR38459:SF1">
    <property type="entry name" value="PROPHAGE BACTOPRENOL-LINKED GLUCOSE TRANSLOCASE HOMOLOG"/>
    <property type="match status" value="1"/>
</dbReference>
<evidence type="ECO:0000256" key="4">
    <source>
        <dbReference type="ARBA" id="ARBA00022989"/>
    </source>
</evidence>
<accession>I4DBS9</accession>
<feature type="transmembrane region" description="Helical" evidence="6">
    <location>
        <begin position="78"/>
        <end position="96"/>
    </location>
</feature>
<keyword evidence="3 6" id="KW-0812">Transmembrane</keyword>
<dbReference type="KEGG" id="dai:Desaci_4409"/>
<dbReference type="InterPro" id="IPR051401">
    <property type="entry name" value="GtrA_CellWall_Glycosyl"/>
</dbReference>
<evidence type="ECO:0000256" key="6">
    <source>
        <dbReference type="SAM" id="Phobius"/>
    </source>
</evidence>
<evidence type="ECO:0000256" key="5">
    <source>
        <dbReference type="ARBA" id="ARBA00023136"/>
    </source>
</evidence>
<gene>
    <name evidence="8" type="ordered locus">Desaci_4409</name>
</gene>
<dbReference type="GO" id="GO:0005886">
    <property type="term" value="C:plasma membrane"/>
    <property type="evidence" value="ECO:0007669"/>
    <property type="project" value="TreeGrafter"/>
</dbReference>
<dbReference type="GO" id="GO:0000271">
    <property type="term" value="P:polysaccharide biosynthetic process"/>
    <property type="evidence" value="ECO:0007669"/>
    <property type="project" value="InterPro"/>
</dbReference>
<dbReference type="HOGENOM" id="CLU_083873_6_2_9"/>
<organism evidence="8 9">
    <name type="scientific">Desulfosporosinus acidiphilus (strain DSM 22704 / JCM 16185 / SJ4)</name>
    <dbReference type="NCBI Taxonomy" id="646529"/>
    <lineage>
        <taxon>Bacteria</taxon>
        <taxon>Bacillati</taxon>
        <taxon>Bacillota</taxon>
        <taxon>Clostridia</taxon>
        <taxon>Eubacteriales</taxon>
        <taxon>Desulfitobacteriaceae</taxon>
        <taxon>Desulfosporosinus</taxon>
    </lineage>
</organism>
<proteinExistence type="inferred from homology"/>
<feature type="transmembrane region" description="Helical" evidence="6">
    <location>
        <begin position="39"/>
        <end position="58"/>
    </location>
</feature>
<dbReference type="EMBL" id="CP003639">
    <property type="protein sequence ID" value="AFM43253.1"/>
    <property type="molecule type" value="Genomic_DNA"/>
</dbReference>
<feature type="transmembrane region" description="Helical" evidence="6">
    <location>
        <begin position="102"/>
        <end position="122"/>
    </location>
</feature>
<reference evidence="8 9" key="1">
    <citation type="journal article" date="2012" name="J. Bacteriol.">
        <title>Complete genome sequences of Desulfosporosinus orientis DSM765T, Desulfosporosinus youngiae DSM17734T, Desulfosporosinus meridiei DSM13257T, and Desulfosporosinus acidiphilus DSM22704T.</title>
        <authorList>
            <person name="Pester M."/>
            <person name="Brambilla E."/>
            <person name="Alazard D."/>
            <person name="Rattei T."/>
            <person name="Weinmaier T."/>
            <person name="Han J."/>
            <person name="Lucas S."/>
            <person name="Lapidus A."/>
            <person name="Cheng J.F."/>
            <person name="Goodwin L."/>
            <person name="Pitluck S."/>
            <person name="Peters L."/>
            <person name="Ovchinnikova G."/>
            <person name="Teshima H."/>
            <person name="Detter J.C."/>
            <person name="Han C.S."/>
            <person name="Tapia R."/>
            <person name="Land M.L."/>
            <person name="Hauser L."/>
            <person name="Kyrpides N.C."/>
            <person name="Ivanova N.N."/>
            <person name="Pagani I."/>
            <person name="Huntmann M."/>
            <person name="Wei C.L."/>
            <person name="Davenport K.W."/>
            <person name="Daligault H."/>
            <person name="Chain P.S."/>
            <person name="Chen A."/>
            <person name="Mavromatis K."/>
            <person name="Markowitz V."/>
            <person name="Szeto E."/>
            <person name="Mikhailova N."/>
            <person name="Pati A."/>
            <person name="Wagner M."/>
            <person name="Woyke T."/>
            <person name="Ollivier B."/>
            <person name="Klenk H.P."/>
            <person name="Spring S."/>
            <person name="Loy A."/>
        </authorList>
    </citation>
    <scope>NUCLEOTIDE SEQUENCE [LARGE SCALE GENOMIC DNA]</scope>
    <source>
        <strain evidence="9">DSM 22704 / JCM 16185 / SJ4</strain>
    </source>
</reference>
<comment type="similarity">
    <text evidence="2">Belongs to the GtrA family.</text>
</comment>
<dbReference type="eggNOG" id="COG2246">
    <property type="taxonomic scope" value="Bacteria"/>
</dbReference>
<evidence type="ECO:0000256" key="2">
    <source>
        <dbReference type="ARBA" id="ARBA00009399"/>
    </source>
</evidence>
<dbReference type="AlphaFoldDB" id="I4DBS9"/>
<keyword evidence="5 6" id="KW-0472">Membrane</keyword>
<dbReference type="InterPro" id="IPR007267">
    <property type="entry name" value="GtrA_DPMS_TM"/>
</dbReference>
<name>I4DBS9_DESAJ</name>
<comment type="subcellular location">
    <subcellularLocation>
        <location evidence="1">Membrane</location>
        <topology evidence="1">Multi-pass membrane protein</topology>
    </subcellularLocation>
</comment>
<dbReference type="STRING" id="646529.Desaci_4409"/>
<dbReference type="Pfam" id="PF04138">
    <property type="entry name" value="GtrA_DPMS_TM"/>
    <property type="match status" value="1"/>
</dbReference>
<keyword evidence="4 6" id="KW-1133">Transmembrane helix</keyword>
<feature type="domain" description="GtrA/DPMS transmembrane" evidence="7">
    <location>
        <begin position="13"/>
        <end position="128"/>
    </location>
</feature>
<evidence type="ECO:0000256" key="3">
    <source>
        <dbReference type="ARBA" id="ARBA00022692"/>
    </source>
</evidence>
<dbReference type="Proteomes" id="UP000002892">
    <property type="component" value="Chromosome"/>
</dbReference>
<protein>
    <submittedName>
        <fullName evidence="8">Putative membrane protein</fullName>
    </submittedName>
</protein>
<evidence type="ECO:0000259" key="7">
    <source>
        <dbReference type="Pfam" id="PF04138"/>
    </source>
</evidence>